<dbReference type="PANTHER" id="PTHR11733:SF167">
    <property type="entry name" value="FI17812P1-RELATED"/>
    <property type="match status" value="1"/>
</dbReference>
<evidence type="ECO:0000313" key="3">
    <source>
        <dbReference type="Proteomes" id="UP000663836"/>
    </source>
</evidence>
<accession>A0A820DFK5</accession>
<organism evidence="2 3">
    <name type="scientific">Rotaria sordida</name>
    <dbReference type="NCBI Taxonomy" id="392033"/>
    <lineage>
        <taxon>Eukaryota</taxon>
        <taxon>Metazoa</taxon>
        <taxon>Spiralia</taxon>
        <taxon>Gnathifera</taxon>
        <taxon>Rotifera</taxon>
        <taxon>Eurotatoria</taxon>
        <taxon>Bdelloidea</taxon>
        <taxon>Philodinida</taxon>
        <taxon>Philodinidae</taxon>
        <taxon>Rotaria</taxon>
    </lineage>
</organism>
<dbReference type="Gene3D" id="3.40.390.10">
    <property type="entry name" value="Collagenase (Catalytic Domain)"/>
    <property type="match status" value="1"/>
</dbReference>
<dbReference type="AlphaFoldDB" id="A0A820DFK5"/>
<reference evidence="2" key="1">
    <citation type="submission" date="2021-02" db="EMBL/GenBank/DDBJ databases">
        <authorList>
            <person name="Nowell W R."/>
        </authorList>
    </citation>
    <scope>NUCLEOTIDE SEQUENCE</scope>
</reference>
<dbReference type="Proteomes" id="UP000663836">
    <property type="component" value="Unassembled WGS sequence"/>
</dbReference>
<protein>
    <recommendedName>
        <fullName evidence="4">Endothelin-converting enzyme 1</fullName>
    </recommendedName>
</protein>
<dbReference type="InterPro" id="IPR024079">
    <property type="entry name" value="MetalloPept_cat_dom_sf"/>
</dbReference>
<keyword evidence="1" id="KW-0812">Transmembrane</keyword>
<comment type="caution">
    <text evidence="2">The sequence shown here is derived from an EMBL/GenBank/DDBJ whole genome shotgun (WGS) entry which is preliminary data.</text>
</comment>
<sequence length="114" mass="12729">MKTESSTTTLEGLNETPPFGSYLKRSYIRIGILLGIFIISTKVLDFLFALQNSTKSIDGNNDLCWSPYCIKAANHLINSIDQSADPCDNFYQFACGTWLKNNETSENGKSNCFL</sequence>
<evidence type="ECO:0008006" key="4">
    <source>
        <dbReference type="Google" id="ProtNLM"/>
    </source>
</evidence>
<dbReference type="SUPFAM" id="SSF55486">
    <property type="entry name" value="Metalloproteases ('zincins'), catalytic domain"/>
    <property type="match status" value="1"/>
</dbReference>
<dbReference type="InterPro" id="IPR000718">
    <property type="entry name" value="Peptidase_M13"/>
</dbReference>
<dbReference type="GO" id="GO:0016485">
    <property type="term" value="P:protein processing"/>
    <property type="evidence" value="ECO:0007669"/>
    <property type="project" value="TreeGrafter"/>
</dbReference>
<keyword evidence="1" id="KW-1133">Transmembrane helix</keyword>
<dbReference type="PANTHER" id="PTHR11733">
    <property type="entry name" value="ZINC METALLOPROTEASE FAMILY M13 NEPRILYSIN-RELATED"/>
    <property type="match status" value="1"/>
</dbReference>
<dbReference type="EMBL" id="CAJOBD010018895">
    <property type="protein sequence ID" value="CAF4231537.1"/>
    <property type="molecule type" value="Genomic_DNA"/>
</dbReference>
<dbReference type="GO" id="GO:0004222">
    <property type="term" value="F:metalloendopeptidase activity"/>
    <property type="evidence" value="ECO:0007669"/>
    <property type="project" value="InterPro"/>
</dbReference>
<evidence type="ECO:0000313" key="2">
    <source>
        <dbReference type="EMBL" id="CAF4231537.1"/>
    </source>
</evidence>
<evidence type="ECO:0000256" key="1">
    <source>
        <dbReference type="SAM" id="Phobius"/>
    </source>
</evidence>
<keyword evidence="1" id="KW-0472">Membrane</keyword>
<dbReference type="GO" id="GO:0005886">
    <property type="term" value="C:plasma membrane"/>
    <property type="evidence" value="ECO:0007669"/>
    <property type="project" value="TreeGrafter"/>
</dbReference>
<feature type="transmembrane region" description="Helical" evidence="1">
    <location>
        <begin position="27"/>
        <end position="50"/>
    </location>
</feature>
<proteinExistence type="predicted"/>
<gene>
    <name evidence="2" type="ORF">JBS370_LOCUS37901</name>
</gene>
<name>A0A820DFK5_9BILA</name>
<dbReference type="PROSITE" id="PS51885">
    <property type="entry name" value="NEPRILYSIN"/>
    <property type="match status" value="1"/>
</dbReference>